<dbReference type="NCBIfam" id="TIGR00611">
    <property type="entry name" value="recf"/>
    <property type="match status" value="1"/>
</dbReference>
<dbReference type="KEGG" id="mama:GII36_00015"/>
<comment type="function">
    <text evidence="6 7">The RecF protein is involved in DNA metabolism; it is required for DNA replication and normal SOS inducibility. RecF binds preferentially to single-stranded, linear DNA. It also seems to bind ATP.</text>
</comment>
<dbReference type="GO" id="GO:0005737">
    <property type="term" value="C:cytoplasm"/>
    <property type="evidence" value="ECO:0007669"/>
    <property type="project" value="UniProtKB-SubCell"/>
</dbReference>
<evidence type="ECO:0000256" key="1">
    <source>
        <dbReference type="ARBA" id="ARBA00022490"/>
    </source>
</evidence>
<dbReference type="GO" id="GO:0009432">
    <property type="term" value="P:SOS response"/>
    <property type="evidence" value="ECO:0007669"/>
    <property type="project" value="UniProtKB-UniRule"/>
</dbReference>
<keyword evidence="6 7" id="KW-0742">SOS response</keyword>
<evidence type="ECO:0000313" key="9">
    <source>
        <dbReference type="EMBL" id="QHN42253.1"/>
    </source>
</evidence>
<dbReference type="EMBL" id="CP045921">
    <property type="protein sequence ID" value="QHN42253.1"/>
    <property type="molecule type" value="Genomic_DNA"/>
</dbReference>
<evidence type="ECO:0000259" key="8">
    <source>
        <dbReference type="Pfam" id="PF13476"/>
    </source>
</evidence>
<dbReference type="InterPro" id="IPR001238">
    <property type="entry name" value="DNA-binding_RecF"/>
</dbReference>
<dbReference type="Pfam" id="PF13476">
    <property type="entry name" value="AAA_23"/>
    <property type="match status" value="1"/>
</dbReference>
<gene>
    <name evidence="6 9" type="primary">recF</name>
    <name evidence="9" type="ORF">GII36_00015</name>
</gene>
<dbReference type="Proteomes" id="UP001059824">
    <property type="component" value="Chromosome"/>
</dbReference>
<dbReference type="SUPFAM" id="SSF52540">
    <property type="entry name" value="P-loop containing nucleoside triphosphate hydrolases"/>
    <property type="match status" value="1"/>
</dbReference>
<dbReference type="AlphaFoldDB" id="A0A857MI72"/>
<keyword evidence="6 7" id="KW-0227">DNA damage</keyword>
<evidence type="ECO:0000313" key="10">
    <source>
        <dbReference type="Proteomes" id="UP001059824"/>
    </source>
</evidence>
<keyword evidence="1 6" id="KW-0963">Cytoplasm</keyword>
<evidence type="ECO:0000256" key="4">
    <source>
        <dbReference type="ARBA" id="ARBA00022840"/>
    </source>
</evidence>
<evidence type="ECO:0000256" key="5">
    <source>
        <dbReference type="ARBA" id="ARBA00023125"/>
    </source>
</evidence>
<dbReference type="InterPro" id="IPR042174">
    <property type="entry name" value="RecF_2"/>
</dbReference>
<dbReference type="GO" id="GO:0005524">
    <property type="term" value="F:ATP binding"/>
    <property type="evidence" value="ECO:0007669"/>
    <property type="project" value="UniProtKB-UniRule"/>
</dbReference>
<dbReference type="GO" id="GO:0003697">
    <property type="term" value="F:single-stranded DNA binding"/>
    <property type="evidence" value="ECO:0007669"/>
    <property type="project" value="UniProtKB-UniRule"/>
</dbReference>
<keyword evidence="4 6" id="KW-0067">ATP-binding</keyword>
<evidence type="ECO:0000256" key="6">
    <source>
        <dbReference type="HAMAP-Rule" id="MF_00365"/>
    </source>
</evidence>
<dbReference type="InterPro" id="IPR027417">
    <property type="entry name" value="P-loop_NTPase"/>
</dbReference>
<dbReference type="PROSITE" id="PS00617">
    <property type="entry name" value="RECF_1"/>
    <property type="match status" value="1"/>
</dbReference>
<organism evidence="9 10">
    <name type="scientific">Candidatus Mycosynbacter amalyticus</name>
    <dbReference type="NCBI Taxonomy" id="2665156"/>
    <lineage>
        <taxon>Bacteria</taxon>
        <taxon>Candidatus Saccharimonadota</taxon>
        <taxon>Candidatus Saccharimonadota incertae sedis</taxon>
        <taxon>Candidatus Mycosynbacter</taxon>
    </lineage>
</organism>
<keyword evidence="5 6" id="KW-0238">DNA-binding</keyword>
<dbReference type="Gene3D" id="1.20.1050.90">
    <property type="entry name" value="RecF/RecN/SMC, N-terminal domain"/>
    <property type="match status" value="1"/>
</dbReference>
<accession>A0A857MI72</accession>
<dbReference type="InterPro" id="IPR038729">
    <property type="entry name" value="Rad50/SbcC_AAA"/>
</dbReference>
<keyword evidence="10" id="KW-1185">Reference proteome</keyword>
<dbReference type="PANTHER" id="PTHR32182">
    <property type="entry name" value="DNA REPLICATION AND REPAIR PROTEIN RECF"/>
    <property type="match status" value="1"/>
</dbReference>
<keyword evidence="6 7" id="KW-0234">DNA repair</keyword>
<reference evidence="9" key="1">
    <citation type="journal article" date="2021" name="Nat. Microbiol.">
        <title>Cocultivation of an ultrasmall environmental parasitic bacterium with lytic ability against bacteria associated with wastewater foams.</title>
        <authorList>
            <person name="Batinovic S."/>
            <person name="Rose J.J.A."/>
            <person name="Ratcliffe J."/>
            <person name="Seviour R.J."/>
            <person name="Petrovski S."/>
        </authorList>
    </citation>
    <scope>NUCLEOTIDE SEQUENCE</scope>
    <source>
        <strain evidence="9">JR1</strain>
    </source>
</reference>
<dbReference type="HAMAP" id="MF_00365">
    <property type="entry name" value="RecF"/>
    <property type="match status" value="1"/>
</dbReference>
<feature type="binding site" evidence="6">
    <location>
        <begin position="43"/>
        <end position="50"/>
    </location>
    <ligand>
        <name>ATP</name>
        <dbReference type="ChEBI" id="CHEBI:30616"/>
    </ligand>
</feature>
<evidence type="ECO:0000256" key="2">
    <source>
        <dbReference type="ARBA" id="ARBA00022705"/>
    </source>
</evidence>
<sequence length="360" mass="40567">MNISSCRSRARYSVDITGLRVQHTRSHDDASFVFGQRVSVITGPNGSGKTTLLEALHVALRGTSFRGSDSEFLARDEDWWRIDVRLGDEQARVVKFDSTKTSGRKQFEIDHKINYRLPVSKKYPVILFEPDDLRLLGGSPARRRQFIDTFITQINPLYTSTTRKYERALKQRNALLKQPSVTRDSLFVWDMAIAEYGAEMIRERSQIIERINQSLTDTYRSIAGTDDTATLHYSHTIIDGIQQKLANELHYNFERDSLLGFTSTGPHRHDVVAEFNGAPATTRASRGEIRSIILALKFIEVDVAESATGLSPVVLLDDVFAELDESRQQRLAEKCRGNQMFITSTGAYTGIDSATVIALD</sequence>
<dbReference type="PANTHER" id="PTHR32182:SF0">
    <property type="entry name" value="DNA REPLICATION AND REPAIR PROTEIN RECF"/>
    <property type="match status" value="1"/>
</dbReference>
<dbReference type="GO" id="GO:0006302">
    <property type="term" value="P:double-strand break repair"/>
    <property type="evidence" value="ECO:0007669"/>
    <property type="project" value="InterPro"/>
</dbReference>
<dbReference type="InterPro" id="IPR018078">
    <property type="entry name" value="DNA-binding_RecF_CS"/>
</dbReference>
<feature type="domain" description="Rad50/SbcC-type AAA" evidence="8">
    <location>
        <begin position="19"/>
        <end position="123"/>
    </location>
</feature>
<comment type="subcellular location">
    <subcellularLocation>
        <location evidence="6 7">Cytoplasm</location>
    </subcellularLocation>
</comment>
<dbReference type="PROSITE" id="PS00618">
    <property type="entry name" value="RECF_2"/>
    <property type="match status" value="1"/>
</dbReference>
<proteinExistence type="inferred from homology"/>
<dbReference type="GO" id="GO:0016887">
    <property type="term" value="F:ATP hydrolysis activity"/>
    <property type="evidence" value="ECO:0007669"/>
    <property type="project" value="InterPro"/>
</dbReference>
<evidence type="ECO:0000256" key="3">
    <source>
        <dbReference type="ARBA" id="ARBA00022741"/>
    </source>
</evidence>
<dbReference type="GO" id="GO:0000731">
    <property type="term" value="P:DNA synthesis involved in DNA repair"/>
    <property type="evidence" value="ECO:0007669"/>
    <property type="project" value="TreeGrafter"/>
</dbReference>
<dbReference type="GO" id="GO:0006260">
    <property type="term" value="P:DNA replication"/>
    <property type="evidence" value="ECO:0007669"/>
    <property type="project" value="UniProtKB-UniRule"/>
</dbReference>
<keyword evidence="3 6" id="KW-0547">Nucleotide-binding</keyword>
<name>A0A857MI72_9BACT</name>
<comment type="similarity">
    <text evidence="6 7">Belongs to the RecF family.</text>
</comment>
<protein>
    <recommendedName>
        <fullName evidence="6 7">DNA replication and repair protein RecF</fullName>
    </recommendedName>
</protein>
<evidence type="ECO:0000256" key="7">
    <source>
        <dbReference type="RuleBase" id="RU000578"/>
    </source>
</evidence>
<dbReference type="Gene3D" id="3.40.50.300">
    <property type="entry name" value="P-loop containing nucleotide triphosphate hydrolases"/>
    <property type="match status" value="1"/>
</dbReference>
<keyword evidence="2 6" id="KW-0235">DNA replication</keyword>